<keyword evidence="1" id="KW-0812">Transmembrane</keyword>
<protein>
    <recommendedName>
        <fullName evidence="3">TPM domain-containing protein</fullName>
    </recommendedName>
</protein>
<feature type="non-terminal residue" evidence="4">
    <location>
        <position position="319"/>
    </location>
</feature>
<evidence type="ECO:0000259" key="3">
    <source>
        <dbReference type="Pfam" id="PF04536"/>
    </source>
</evidence>
<feature type="transmembrane region" description="Helical" evidence="1">
    <location>
        <begin position="161"/>
        <end position="182"/>
    </location>
</feature>
<keyword evidence="5" id="KW-1185">Reference proteome</keyword>
<reference evidence="4 5" key="1">
    <citation type="submission" date="2015-09" db="EMBL/GenBank/DDBJ databases">
        <title>Draft genome sequence of Kouleothrix aurantiaca JCM 19913.</title>
        <authorList>
            <person name="Hemp J."/>
        </authorList>
    </citation>
    <scope>NUCLEOTIDE SEQUENCE [LARGE SCALE GENOMIC DNA]</scope>
    <source>
        <strain evidence="4 5">COM-B</strain>
    </source>
</reference>
<dbReference type="InterPro" id="IPR007621">
    <property type="entry name" value="TPM_dom"/>
</dbReference>
<comment type="caution">
    <text evidence="4">The sequence shown here is derived from an EMBL/GenBank/DDBJ whole genome shotgun (WGS) entry which is preliminary data.</text>
</comment>
<evidence type="ECO:0000256" key="2">
    <source>
        <dbReference type="SAM" id="SignalP"/>
    </source>
</evidence>
<keyword evidence="1" id="KW-0472">Membrane</keyword>
<accession>A0A0P9DNS0</accession>
<dbReference type="AlphaFoldDB" id="A0A0P9DNS0"/>
<organism evidence="4 5">
    <name type="scientific">Kouleothrix aurantiaca</name>
    <dbReference type="NCBI Taxonomy" id="186479"/>
    <lineage>
        <taxon>Bacteria</taxon>
        <taxon>Bacillati</taxon>
        <taxon>Chloroflexota</taxon>
        <taxon>Chloroflexia</taxon>
        <taxon>Chloroflexales</taxon>
        <taxon>Roseiflexineae</taxon>
        <taxon>Roseiflexaceae</taxon>
        <taxon>Kouleothrix</taxon>
    </lineage>
</organism>
<feature type="domain" description="TPM" evidence="3">
    <location>
        <begin position="40"/>
        <end position="147"/>
    </location>
</feature>
<keyword evidence="1" id="KW-1133">Transmembrane helix</keyword>
<dbReference type="Proteomes" id="UP000050509">
    <property type="component" value="Unassembled WGS sequence"/>
</dbReference>
<evidence type="ECO:0000313" key="5">
    <source>
        <dbReference type="Proteomes" id="UP000050509"/>
    </source>
</evidence>
<evidence type="ECO:0000256" key="1">
    <source>
        <dbReference type="SAM" id="Phobius"/>
    </source>
</evidence>
<sequence length="319" mass="33859">MRHTFRYLALAALALLLMLPTLALAQGRVVIDDTTGDVDQASVRRAAQNLTSKNATVVVLVTDQTGSDPQAYASQKLQANGIQSSPLEPSAIIYLVSLDRRNVFIYYGADWNATLGPSYQNIANNDMIPQMARGNITDGLVAGINGTLDAINNPPGAPISLAPIAIAIVVVALLVIGVPLVLRSLGKRRYVAQALAQARQGAEDARKRAGAAIADFGQLLKDARDKAQYDAISYAPSDVAQIAGWQRAAEQQFVQAQEQFDAAGETLAATGAPNAEYYAMVAQRYDAAAQQTGAARDQLARAEARRAELDQLNASAPGE</sequence>
<dbReference type="Gene3D" id="3.10.310.50">
    <property type="match status" value="1"/>
</dbReference>
<feature type="chain" id="PRO_5006156330" description="TPM domain-containing protein" evidence="2">
    <location>
        <begin position="26"/>
        <end position="319"/>
    </location>
</feature>
<proteinExistence type="predicted"/>
<keyword evidence="2" id="KW-0732">Signal</keyword>
<dbReference type="EMBL" id="LJCR01000787">
    <property type="protein sequence ID" value="KPV51760.1"/>
    <property type="molecule type" value="Genomic_DNA"/>
</dbReference>
<dbReference type="Pfam" id="PF04536">
    <property type="entry name" value="TPM_phosphatase"/>
    <property type="match status" value="1"/>
</dbReference>
<name>A0A0P9DNS0_9CHLR</name>
<gene>
    <name evidence="4" type="ORF">SE17_19375</name>
</gene>
<feature type="signal peptide" evidence="2">
    <location>
        <begin position="1"/>
        <end position="25"/>
    </location>
</feature>
<evidence type="ECO:0000313" key="4">
    <source>
        <dbReference type="EMBL" id="KPV51760.1"/>
    </source>
</evidence>